<sequence length="266" mass="29508">MDAFGGSSATGLLPAQQSAVKRTTPPSGHKKEEVEGAEWYFAYGANMSPAVFLGRRQIQPLRTEVSRIPNWGLSFNVLGIPYAEPGNGGLRKLDPSEVASGRAEVHGVAYLLTAGDLRRLVLSEGGGVGYVVTKLDGFILKDGASVPMNTLMGRHKSHERLPSERYKNILARAASEQGLPDWYQERLEKQPTFIPRDTQWHKLGVKLFLPFWIKMAVLVEKAAHRLQGADGHAPGWFLAGFDVLFWIMWTYHDWIHSVIFGRGDGL</sequence>
<reference evidence="6" key="2">
    <citation type="submission" date="2023-05" db="EMBL/GenBank/DDBJ databases">
        <authorList>
            <consortium name="Lawrence Berkeley National Laboratory"/>
            <person name="Steindorff A."/>
            <person name="Hensen N."/>
            <person name="Bonometti L."/>
            <person name="Westerberg I."/>
            <person name="Brannstrom I.O."/>
            <person name="Guillou S."/>
            <person name="Cros-Aarteil S."/>
            <person name="Calhoun S."/>
            <person name="Haridas S."/>
            <person name="Kuo A."/>
            <person name="Mondo S."/>
            <person name="Pangilinan J."/>
            <person name="Riley R."/>
            <person name="Labutti K."/>
            <person name="Andreopoulos B."/>
            <person name="Lipzen A."/>
            <person name="Chen C."/>
            <person name="Yanf M."/>
            <person name="Daum C."/>
            <person name="Ng V."/>
            <person name="Clum A."/>
            <person name="Ohm R."/>
            <person name="Martin F."/>
            <person name="Silar P."/>
            <person name="Natvig D."/>
            <person name="Lalanne C."/>
            <person name="Gautier V."/>
            <person name="Ament-Velasquez S.L."/>
            <person name="Kruys A."/>
            <person name="Hutchinson M.I."/>
            <person name="Powell A.J."/>
            <person name="Barry K."/>
            <person name="Miller A.N."/>
            <person name="Grigoriev I.V."/>
            <person name="Debuchy R."/>
            <person name="Gladieux P."/>
            <person name="Thoren M.H."/>
            <person name="Johannesson H."/>
        </authorList>
    </citation>
    <scope>NUCLEOTIDE SEQUENCE</scope>
    <source>
        <strain evidence="6">CBS 892.96</strain>
    </source>
</reference>
<evidence type="ECO:0000256" key="2">
    <source>
        <dbReference type="ARBA" id="ARBA00023239"/>
    </source>
</evidence>
<evidence type="ECO:0000256" key="1">
    <source>
        <dbReference type="ARBA" id="ARBA00012346"/>
    </source>
</evidence>
<dbReference type="PANTHER" id="PTHR12935:SF0">
    <property type="entry name" value="GAMMA-GLUTAMYLCYCLOTRANSFERASE"/>
    <property type="match status" value="1"/>
</dbReference>
<name>A0AAN6W6Q2_9PEZI</name>
<dbReference type="CDD" id="cd06661">
    <property type="entry name" value="GGCT_like"/>
    <property type="match status" value="1"/>
</dbReference>
<dbReference type="Proteomes" id="UP001302321">
    <property type="component" value="Unassembled WGS sequence"/>
</dbReference>
<proteinExistence type="predicted"/>
<dbReference type="AlphaFoldDB" id="A0AAN6W6Q2"/>
<keyword evidence="7" id="KW-1185">Reference proteome</keyword>
<evidence type="ECO:0000313" key="6">
    <source>
        <dbReference type="EMBL" id="KAK4176250.1"/>
    </source>
</evidence>
<feature type="compositionally biased region" description="Polar residues" evidence="5">
    <location>
        <begin position="7"/>
        <end position="26"/>
    </location>
</feature>
<feature type="region of interest" description="Disordered" evidence="5">
    <location>
        <begin position="1"/>
        <end position="31"/>
    </location>
</feature>
<evidence type="ECO:0000256" key="3">
    <source>
        <dbReference type="PIRSR" id="PIRSR617939-1"/>
    </source>
</evidence>
<accession>A0AAN6W6Q2</accession>
<organism evidence="6 7">
    <name type="scientific">Triangularia setosa</name>
    <dbReference type="NCBI Taxonomy" id="2587417"/>
    <lineage>
        <taxon>Eukaryota</taxon>
        <taxon>Fungi</taxon>
        <taxon>Dikarya</taxon>
        <taxon>Ascomycota</taxon>
        <taxon>Pezizomycotina</taxon>
        <taxon>Sordariomycetes</taxon>
        <taxon>Sordariomycetidae</taxon>
        <taxon>Sordariales</taxon>
        <taxon>Podosporaceae</taxon>
        <taxon>Triangularia</taxon>
    </lineage>
</organism>
<dbReference type="InterPro" id="IPR017939">
    <property type="entry name" value="G-Glutamylcylcotransferase"/>
</dbReference>
<keyword evidence="2" id="KW-0456">Lyase</keyword>
<dbReference type="EC" id="4.3.2.9" evidence="1"/>
<feature type="binding site" evidence="4">
    <location>
        <position position="166"/>
    </location>
    <ligand>
        <name>substrate</name>
    </ligand>
</feature>
<dbReference type="PANTHER" id="PTHR12935">
    <property type="entry name" value="GAMMA-GLUTAMYLCYCLOTRANSFERASE"/>
    <property type="match status" value="1"/>
</dbReference>
<gene>
    <name evidence="6" type="ORF">QBC36DRAFT_352795</name>
</gene>
<reference evidence="6" key="1">
    <citation type="journal article" date="2023" name="Mol. Phylogenet. Evol.">
        <title>Genome-scale phylogeny and comparative genomics of the fungal order Sordariales.</title>
        <authorList>
            <person name="Hensen N."/>
            <person name="Bonometti L."/>
            <person name="Westerberg I."/>
            <person name="Brannstrom I.O."/>
            <person name="Guillou S."/>
            <person name="Cros-Aarteil S."/>
            <person name="Calhoun S."/>
            <person name="Haridas S."/>
            <person name="Kuo A."/>
            <person name="Mondo S."/>
            <person name="Pangilinan J."/>
            <person name="Riley R."/>
            <person name="LaButti K."/>
            <person name="Andreopoulos B."/>
            <person name="Lipzen A."/>
            <person name="Chen C."/>
            <person name="Yan M."/>
            <person name="Daum C."/>
            <person name="Ng V."/>
            <person name="Clum A."/>
            <person name="Steindorff A."/>
            <person name="Ohm R.A."/>
            <person name="Martin F."/>
            <person name="Silar P."/>
            <person name="Natvig D.O."/>
            <person name="Lalanne C."/>
            <person name="Gautier V."/>
            <person name="Ament-Velasquez S.L."/>
            <person name="Kruys A."/>
            <person name="Hutchinson M.I."/>
            <person name="Powell A.J."/>
            <person name="Barry K."/>
            <person name="Miller A.N."/>
            <person name="Grigoriev I.V."/>
            <person name="Debuchy R."/>
            <person name="Gladieux P."/>
            <person name="Hiltunen Thoren M."/>
            <person name="Johannesson H."/>
        </authorList>
    </citation>
    <scope>NUCLEOTIDE SEQUENCE</scope>
    <source>
        <strain evidence="6">CBS 892.96</strain>
    </source>
</reference>
<evidence type="ECO:0000256" key="5">
    <source>
        <dbReference type="SAM" id="MobiDB-lite"/>
    </source>
</evidence>
<dbReference type="EMBL" id="MU866203">
    <property type="protein sequence ID" value="KAK4176250.1"/>
    <property type="molecule type" value="Genomic_DNA"/>
</dbReference>
<evidence type="ECO:0000313" key="7">
    <source>
        <dbReference type="Proteomes" id="UP001302321"/>
    </source>
</evidence>
<comment type="caution">
    <text evidence="6">The sequence shown here is derived from an EMBL/GenBank/DDBJ whole genome shotgun (WGS) entry which is preliminary data.</text>
</comment>
<dbReference type="GO" id="GO:0003839">
    <property type="term" value="F:gamma-glutamylcyclotransferase activity"/>
    <property type="evidence" value="ECO:0007669"/>
    <property type="project" value="UniProtKB-EC"/>
</dbReference>
<protein>
    <recommendedName>
        <fullName evidence="1">gamma-glutamylcyclotransferase</fullName>
        <ecNumber evidence="1">4.3.2.9</ecNumber>
    </recommendedName>
</protein>
<dbReference type="Gene3D" id="3.10.490.10">
    <property type="entry name" value="Gamma-glutamyl cyclotransferase-like"/>
    <property type="match status" value="1"/>
</dbReference>
<dbReference type="InterPro" id="IPR013024">
    <property type="entry name" value="GGCT-like"/>
</dbReference>
<feature type="active site" description="Proton acceptor" evidence="3">
    <location>
        <position position="124"/>
    </location>
</feature>
<evidence type="ECO:0000256" key="4">
    <source>
        <dbReference type="PIRSR" id="PIRSR617939-2"/>
    </source>
</evidence>